<dbReference type="GO" id="GO:0008556">
    <property type="term" value="F:P-type potassium transmembrane transporter activity"/>
    <property type="evidence" value="ECO:0007669"/>
    <property type="project" value="InterPro"/>
</dbReference>
<accession>A0A256EZL2</accession>
<keyword evidence="2" id="KW-0378">Hydrolase</keyword>
<organism evidence="2 3">
    <name type="scientific">Brucella rhizosphaerae</name>
    <dbReference type="NCBI Taxonomy" id="571254"/>
    <lineage>
        <taxon>Bacteria</taxon>
        <taxon>Pseudomonadati</taxon>
        <taxon>Pseudomonadota</taxon>
        <taxon>Alphaproteobacteria</taxon>
        <taxon>Hyphomicrobiales</taxon>
        <taxon>Brucellaceae</taxon>
        <taxon>Brucella/Ochrobactrum group</taxon>
        <taxon>Brucella</taxon>
    </lineage>
</organism>
<dbReference type="GO" id="GO:0016787">
    <property type="term" value="F:hydrolase activity"/>
    <property type="evidence" value="ECO:0007669"/>
    <property type="project" value="UniProtKB-KW"/>
</dbReference>
<dbReference type="EC" id="3.6.3.12" evidence="2"/>
<sequence>MVSASLFSQCCLAICDFARSFEEPAMLIEYIAGALVAAFVAAYLLYALIRPERF</sequence>
<dbReference type="InterPro" id="IPR011726">
    <property type="entry name" value="KdpF"/>
</dbReference>
<dbReference type="Proteomes" id="UP000216345">
    <property type="component" value="Unassembled WGS sequence"/>
</dbReference>
<dbReference type="AlphaFoldDB" id="A0A256EZL2"/>
<keyword evidence="1" id="KW-1133">Transmembrane helix</keyword>
<proteinExistence type="predicted"/>
<dbReference type="EMBL" id="NNRK01000035">
    <property type="protein sequence ID" value="OYR08042.1"/>
    <property type="molecule type" value="Genomic_DNA"/>
</dbReference>
<gene>
    <name evidence="2" type="primary">kdpF</name>
    <name evidence="2" type="ORF">CEV32_2753</name>
</gene>
<evidence type="ECO:0000313" key="2">
    <source>
        <dbReference type="EMBL" id="OYR08042.1"/>
    </source>
</evidence>
<keyword evidence="3" id="KW-1185">Reference proteome</keyword>
<dbReference type="Pfam" id="PF09604">
    <property type="entry name" value="Potass_KdpF"/>
    <property type="match status" value="1"/>
</dbReference>
<evidence type="ECO:0000256" key="1">
    <source>
        <dbReference type="SAM" id="Phobius"/>
    </source>
</evidence>
<evidence type="ECO:0000313" key="3">
    <source>
        <dbReference type="Proteomes" id="UP000216345"/>
    </source>
</evidence>
<reference evidence="2 3" key="1">
    <citation type="submission" date="2017-07" db="EMBL/GenBank/DDBJ databases">
        <title>Phylogenetic study on the rhizospheric bacterium Ochrobactrum sp. A44.</title>
        <authorList>
            <person name="Krzyzanowska D.M."/>
            <person name="Ossowicki A."/>
            <person name="Rajewska M."/>
            <person name="Maciag T."/>
            <person name="Kaczynski Z."/>
            <person name="Czerwicka M."/>
            <person name="Jafra S."/>
        </authorList>
    </citation>
    <scope>NUCLEOTIDE SEQUENCE [LARGE SCALE GENOMIC DNA]</scope>
    <source>
        <strain evidence="2 3">PR17</strain>
    </source>
</reference>
<keyword evidence="1" id="KW-0812">Transmembrane</keyword>
<name>A0A256EZL2_9HYPH</name>
<protein>
    <submittedName>
        <fullName evidence="2">K+-transporting ATPase, F subunit</fullName>
        <ecNumber evidence="2">3.6.3.12</ecNumber>
    </submittedName>
</protein>
<dbReference type="GO" id="GO:0005886">
    <property type="term" value="C:plasma membrane"/>
    <property type="evidence" value="ECO:0007669"/>
    <property type="project" value="InterPro"/>
</dbReference>
<dbReference type="NCBIfam" id="TIGR02115">
    <property type="entry name" value="potass_kdpF"/>
    <property type="match status" value="1"/>
</dbReference>
<feature type="transmembrane region" description="Helical" evidence="1">
    <location>
        <begin position="30"/>
        <end position="49"/>
    </location>
</feature>
<comment type="caution">
    <text evidence="2">The sequence shown here is derived from an EMBL/GenBank/DDBJ whole genome shotgun (WGS) entry which is preliminary data.</text>
</comment>
<keyword evidence="1" id="KW-0472">Membrane</keyword>